<dbReference type="NCBIfam" id="TIGR04399">
    <property type="entry name" value="acc_Sec_SLAP"/>
    <property type="match status" value="1"/>
</dbReference>
<dbReference type="InterPro" id="IPR030910">
    <property type="entry name" value="SLAP_dom"/>
</dbReference>
<evidence type="ECO:0000256" key="1">
    <source>
        <dbReference type="SAM" id="MobiDB-lite"/>
    </source>
</evidence>
<protein>
    <submittedName>
        <fullName evidence="2">Accessory Sec system S-layer assembly protein</fullName>
    </submittedName>
</protein>
<feature type="region of interest" description="Disordered" evidence="1">
    <location>
        <begin position="1"/>
        <end position="28"/>
    </location>
</feature>
<sequence>MGLFRRKAKAAVQEPEQQEVQNPIEETGTKDHAVYTTLTFHEEWDLEAQEKYVYRFRHQQLPPLNPNQISISGIRLVEYDNDVVVVAFIRNSLEKAVRFEHVDLLLLDEQGRPLAKKQFDLSDIGEIPPMSAMPWRFLFEETDILSEDIPQEGWKIAFELKAKPQEHKLDLDISWENSLSEVQRERLEQLVSDLPKLNPGEVNFMGIEAGFMEDRSFAVTVLIRNGSEKQIKIEKLPLAVEDADGDVICQGGFTLDDFFVKAQTSKPRTFIFPAQLMAKQNPNLRTWKVYPPS</sequence>
<name>A0A372LD99_9BACI</name>
<feature type="compositionally biased region" description="Low complexity" evidence="1">
    <location>
        <begin position="12"/>
        <end position="26"/>
    </location>
</feature>
<comment type="caution">
    <text evidence="2">The sequence shown here is derived from an EMBL/GenBank/DDBJ whole genome shotgun (WGS) entry which is preliminary data.</text>
</comment>
<accession>A0A372LD99</accession>
<reference evidence="2 3" key="1">
    <citation type="submission" date="2018-08" db="EMBL/GenBank/DDBJ databases">
        <title>Bacillus chawlae sp. nov., Bacillus glennii sp. nov., and Bacillus saganii sp. nov. Isolated from the Vehicle Assembly Building at Kennedy Space Center where the Viking Spacecraft were Assembled.</title>
        <authorList>
            <person name="Seuylemezian A."/>
            <person name="Vaishampayan P."/>
        </authorList>
    </citation>
    <scope>NUCLEOTIDE SEQUENCE [LARGE SCALE GENOMIC DNA]</scope>
    <source>
        <strain evidence="2 3">V44-8</strain>
    </source>
</reference>
<dbReference type="Proteomes" id="UP000262939">
    <property type="component" value="Unassembled WGS sequence"/>
</dbReference>
<gene>
    <name evidence="2" type="ORF">D0466_11065</name>
</gene>
<dbReference type="AlphaFoldDB" id="A0A372LD99"/>
<dbReference type="RefSeq" id="WP_117322615.1">
    <property type="nucleotide sequence ID" value="NZ_QVTD01000005.1"/>
</dbReference>
<organism evidence="2 3">
    <name type="scientific">Peribacillus glennii</name>
    <dbReference type="NCBI Taxonomy" id="2303991"/>
    <lineage>
        <taxon>Bacteria</taxon>
        <taxon>Bacillati</taxon>
        <taxon>Bacillota</taxon>
        <taxon>Bacilli</taxon>
        <taxon>Bacillales</taxon>
        <taxon>Bacillaceae</taxon>
        <taxon>Peribacillus</taxon>
    </lineage>
</organism>
<dbReference type="InterPro" id="IPR030911">
    <property type="entry name" value="Sec_acc_SLAP"/>
</dbReference>
<evidence type="ECO:0000313" key="2">
    <source>
        <dbReference type="EMBL" id="RFU63979.1"/>
    </source>
</evidence>
<dbReference type="NCBIfam" id="TIGR04398">
    <property type="entry name" value="SLAP_DUP"/>
    <property type="match status" value="2"/>
</dbReference>
<evidence type="ECO:0000313" key="3">
    <source>
        <dbReference type="Proteomes" id="UP000262939"/>
    </source>
</evidence>
<dbReference type="EMBL" id="QVTD01000005">
    <property type="protein sequence ID" value="RFU63979.1"/>
    <property type="molecule type" value="Genomic_DNA"/>
</dbReference>
<dbReference type="OrthoDB" id="1907642at2"/>
<proteinExistence type="predicted"/>
<keyword evidence="3" id="KW-1185">Reference proteome</keyword>